<dbReference type="GeneID" id="11266486"/>
<reference evidence="3" key="2">
    <citation type="submission" date="2007-03" db="EMBL/GenBank/DDBJ databases">
        <title>Comparative genomics of carp herpesviruses.</title>
        <authorList>
            <person name="Davison A.J."/>
            <person name="Kurobe T."/>
            <person name="Gatherer D."/>
            <person name="Cunningham C."/>
            <person name="Waltzek T.B."/>
            <person name="Korf I."/>
            <person name="Fukuda H."/>
            <person name="Hedrick R.P."/>
        </authorList>
    </citation>
    <scope>NUCLEOTIDE SEQUENCE</scope>
    <source>
        <strain evidence="3">KHV-U</strain>
    </source>
</reference>
<protein>
    <submittedName>
        <fullName evidence="3">Protein ORF156</fullName>
    </submittedName>
</protein>
<sequence>MYQQQYQQTRDQRSLLCLGRAPLTLTLASQPITRRLVASGEYSNSPASASVPTAASAASVPTAAPVPVEYQRRPVAALEYCNGESGASIESGLSLLARRPLKRARRAAEVEAEGAEGAKGAEGAVEEDAEGAVEEDAEGTVEEDTVEDEAEMAQAPLVKRKRRKRRASCWGTKKRRTTASHSVAEDSVAEVAEDTTTVTVEEEDGGESQMAQALIVTMGHNGAEGTVDTAVTTYTVDTEDTAVDIDTVTTAEDTDVVMVDAEEDTEEDTEVTIETNDKGVVETYGKNATTLGSDDEQGGDKRKEGAAAVGAGGEDCANIACEREGAVSDKQMFPVQSPHTPKLLPSESRQRGVVTNQKPISTEGVGLLSNNGNDCSQHTGLLATTPHTGLVSSTPHMGYKNPDSGEVRHSTTDTATATVSVDTVFDSVTVDTVFDSVDSDDLSLLFDTLVQQKTLELRQRLKSIYEHSTSFCTPDFTQRAHSLLLDYKDFALKELQSTLHN</sequence>
<dbReference type="KEGG" id="vg:11266486"/>
<keyword evidence="5" id="KW-1185">Reference proteome</keyword>
<dbReference type="EMBL" id="DQ177346">
    <property type="protein sequence ID" value="ABC55085.1"/>
    <property type="molecule type" value="Genomic_DNA"/>
</dbReference>
<feature type="region of interest" description="Disordered" evidence="1">
    <location>
        <begin position="333"/>
        <end position="353"/>
    </location>
</feature>
<proteinExistence type="predicted"/>
<feature type="region of interest" description="Disordered" evidence="1">
    <location>
        <begin position="108"/>
        <end position="149"/>
    </location>
</feature>
<dbReference type="Proteomes" id="UP000106924">
    <property type="component" value="Segment"/>
</dbReference>
<dbReference type="RefSeq" id="YP_001096191.1">
    <property type="nucleotide sequence ID" value="NC_009127.1"/>
</dbReference>
<reference evidence="4 5" key="1">
    <citation type="journal article" date="2007" name="J. Virol.">
        <title>Genome sequences of three koi herpesvirus isolates representing the expanding distribution of an emerging disease threatening koi and common carp worldwide.</title>
        <authorList>
            <person name="Aoki T."/>
            <person name="Hirono I."/>
            <person name="Kurokawa K."/>
            <person name="Fukuda H."/>
            <person name="Nahary R."/>
            <person name="Eldar A."/>
            <person name="Davison A.J."/>
            <person name="Waltzek T.B."/>
            <person name="Bercovier H."/>
            <person name="Hedrick R.P."/>
        </authorList>
    </citation>
    <scope>NUCLEOTIDE SEQUENCE [LARGE SCALE GENOMIC DNA]</scope>
    <source>
        <strain evidence="2">KHV-I</strain>
        <strain evidence="3 5">KHV-U</strain>
    </source>
</reference>
<accession>A3QMX1</accession>
<evidence type="ECO:0000313" key="3">
    <source>
        <dbReference type="EMBL" id="ABG42983.1"/>
    </source>
</evidence>
<name>A3QMX1_CYHV3</name>
<gene>
    <name evidence="3" type="ORF">CyHV3_ORF156</name>
</gene>
<evidence type="ECO:0000313" key="2">
    <source>
        <dbReference type="EMBL" id="ABC55085.1"/>
    </source>
</evidence>
<feature type="compositionally biased region" description="Acidic residues" evidence="1">
    <location>
        <begin position="124"/>
        <end position="149"/>
    </location>
</feature>
<dbReference type="EMBL" id="DQ657948">
    <property type="protein sequence ID" value="ABG42983.1"/>
    <property type="molecule type" value="Genomic_DNA"/>
</dbReference>
<evidence type="ECO:0000313" key="4">
    <source>
        <dbReference type="Proteomes" id="UP000106924"/>
    </source>
</evidence>
<evidence type="ECO:0000256" key="1">
    <source>
        <dbReference type="SAM" id="MobiDB-lite"/>
    </source>
</evidence>
<evidence type="ECO:0000313" key="5">
    <source>
        <dbReference type="Proteomes" id="UP000156776"/>
    </source>
</evidence>
<dbReference type="Proteomes" id="UP000156776">
    <property type="component" value="Segment"/>
</dbReference>
<organism evidence="2 4">
    <name type="scientific">Cyprinid herpesvirus 3</name>
    <name type="common">CyHV-3</name>
    <dbReference type="NCBI Taxonomy" id="180230"/>
    <lineage>
        <taxon>Viruses</taxon>
        <taxon>Duplodnaviria</taxon>
        <taxon>Heunggongvirae</taxon>
        <taxon>Peploviricota</taxon>
        <taxon>Herviviricetes</taxon>
        <taxon>Herpesvirales</taxon>
        <taxon>Alloherpesviridae</taxon>
        <taxon>Cyvirus</taxon>
        <taxon>Cyvirus cyprinidallo3</taxon>
    </lineage>
</organism>